<dbReference type="Proteomes" id="UP000053263">
    <property type="component" value="Unassembled WGS sequence"/>
</dbReference>
<protein>
    <recommendedName>
        <fullName evidence="4">Secreted protein</fullName>
    </recommendedName>
</protein>
<keyword evidence="1" id="KW-0732">Signal</keyword>
<evidence type="ECO:0008006" key="4">
    <source>
        <dbReference type="Google" id="ProtNLM"/>
    </source>
</evidence>
<evidence type="ECO:0000256" key="1">
    <source>
        <dbReference type="SAM" id="SignalP"/>
    </source>
</evidence>
<feature type="chain" id="PRO_5002203772" description="Secreted protein" evidence="1">
    <location>
        <begin position="34"/>
        <end position="77"/>
    </location>
</feature>
<dbReference type="HOGENOM" id="CLU_2639113_0_0_1"/>
<proteinExistence type="predicted"/>
<accession>A0A0C9SUU2</accession>
<feature type="signal peptide" evidence="1">
    <location>
        <begin position="1"/>
        <end position="33"/>
    </location>
</feature>
<evidence type="ECO:0000313" key="3">
    <source>
        <dbReference type="Proteomes" id="UP000053263"/>
    </source>
</evidence>
<sequence length="77" mass="8657">MFCVLRLSFRPPRLAVSFPHRLLLLALLRSSSGRPDVLLCTTRPAAGGVYAHSSARAIVHPRRFFALRSTYLDPSHR</sequence>
<evidence type="ECO:0000313" key="2">
    <source>
        <dbReference type="EMBL" id="KII82625.1"/>
    </source>
</evidence>
<organism evidence="2 3">
    <name type="scientific">Plicaturopsis crispa FD-325 SS-3</name>
    <dbReference type="NCBI Taxonomy" id="944288"/>
    <lineage>
        <taxon>Eukaryota</taxon>
        <taxon>Fungi</taxon>
        <taxon>Dikarya</taxon>
        <taxon>Basidiomycota</taxon>
        <taxon>Agaricomycotina</taxon>
        <taxon>Agaricomycetes</taxon>
        <taxon>Agaricomycetidae</taxon>
        <taxon>Amylocorticiales</taxon>
        <taxon>Amylocorticiaceae</taxon>
        <taxon>Plicatura</taxon>
        <taxon>Plicaturopsis crispa</taxon>
    </lineage>
</organism>
<dbReference type="AlphaFoldDB" id="A0A0C9SUU2"/>
<dbReference type="EMBL" id="KN832837">
    <property type="protein sequence ID" value="KII82625.1"/>
    <property type="molecule type" value="Genomic_DNA"/>
</dbReference>
<reference evidence="2 3" key="1">
    <citation type="submission" date="2014-06" db="EMBL/GenBank/DDBJ databases">
        <title>Evolutionary Origins and Diversification of the Mycorrhizal Mutualists.</title>
        <authorList>
            <consortium name="DOE Joint Genome Institute"/>
            <consortium name="Mycorrhizal Genomics Consortium"/>
            <person name="Kohler A."/>
            <person name="Kuo A."/>
            <person name="Nagy L.G."/>
            <person name="Floudas D."/>
            <person name="Copeland A."/>
            <person name="Barry K.W."/>
            <person name="Cichocki N."/>
            <person name="Veneault-Fourrey C."/>
            <person name="LaButti K."/>
            <person name="Lindquist E.A."/>
            <person name="Lipzen A."/>
            <person name="Lundell T."/>
            <person name="Morin E."/>
            <person name="Murat C."/>
            <person name="Riley R."/>
            <person name="Ohm R."/>
            <person name="Sun H."/>
            <person name="Tunlid A."/>
            <person name="Henrissat B."/>
            <person name="Grigoriev I.V."/>
            <person name="Hibbett D.S."/>
            <person name="Martin F."/>
        </authorList>
    </citation>
    <scope>NUCLEOTIDE SEQUENCE [LARGE SCALE GENOMIC DNA]</scope>
    <source>
        <strain evidence="2 3">FD-325 SS-3</strain>
    </source>
</reference>
<name>A0A0C9SUU2_PLICR</name>
<gene>
    <name evidence="2" type="ORF">PLICRDRAFT_181241</name>
</gene>
<keyword evidence="3" id="KW-1185">Reference proteome</keyword>